<dbReference type="PANTHER" id="PTHR32546:SF29">
    <property type="entry name" value="G-PROTEIN COUPLED RECEPTORS FAMILY 3 PROFILE DOMAIN-CONTAINING PROTEIN"/>
    <property type="match status" value="1"/>
</dbReference>
<organism evidence="10">
    <name type="scientific">Magallana gigas</name>
    <name type="common">Pacific oyster</name>
    <name type="synonym">Crassostrea gigas</name>
    <dbReference type="NCBI Taxonomy" id="29159"/>
    <lineage>
        <taxon>Eukaryota</taxon>
        <taxon>Metazoa</taxon>
        <taxon>Spiralia</taxon>
        <taxon>Lophotrochozoa</taxon>
        <taxon>Mollusca</taxon>
        <taxon>Bivalvia</taxon>
        <taxon>Autobranchia</taxon>
        <taxon>Pteriomorphia</taxon>
        <taxon>Ostreida</taxon>
        <taxon>Ostreoidea</taxon>
        <taxon>Ostreidae</taxon>
        <taxon>Magallana</taxon>
    </lineage>
</organism>
<feature type="domain" description="GPR158/179 extracellular" evidence="9">
    <location>
        <begin position="267"/>
        <end position="363"/>
    </location>
</feature>
<keyword evidence="6" id="KW-0675">Receptor</keyword>
<protein>
    <recommendedName>
        <fullName evidence="9">GPR158/179 extracellular domain-containing protein</fullName>
    </recommendedName>
</protein>
<proteinExistence type="inferred from homology"/>
<keyword evidence="8" id="KW-0807">Transducer</keyword>
<accession>K1RCE6</accession>
<dbReference type="GO" id="GO:0004930">
    <property type="term" value="F:G protein-coupled receptor activity"/>
    <property type="evidence" value="ECO:0007669"/>
    <property type="project" value="UniProtKB-KW"/>
</dbReference>
<evidence type="ECO:0000256" key="1">
    <source>
        <dbReference type="ARBA" id="ARBA00004651"/>
    </source>
</evidence>
<evidence type="ECO:0000256" key="5">
    <source>
        <dbReference type="ARBA" id="ARBA00023040"/>
    </source>
</evidence>
<sequence length="427" mass="49689">MHVLPVISQVSSVSVEFFEEEYNTGVFQSRSLKSVNIIKSPRGFEERTNRNRKKRSLYGRPLFDPSAYERVLRIYRQKTSVTKSNCKKLSPSSLILPGDVGYGVDSQFKYQASTALRLAHFLSAFLQNMEDMDSFGHIKGGGRLHQEHLFGEVLANVMADFKILSSGIFYEPYTFRNPNETVRELFGPYAYRKNGGFYALDSAGLDRHYTLELWYREMKYRWNTNTEFLKTYNIRSMMRSDINGSSSVRHEHFPVTYRAPTIEQGLWMPPVFKCDDRVDTWVMTYVVPFFRGIKISRKVQFSGVVTIDVPLDRLEINPCPQPFYVQNAFKNTARCHTESTTCRRIKGFRFSRTAYGCDCKQGYEYIFKDNKRWIAGALIELEYQKKLRGLFSRYDSLKCRISSDSKISYSSVIVFANLFIVCAFRYL</sequence>
<evidence type="ECO:0000256" key="6">
    <source>
        <dbReference type="ARBA" id="ARBA00023170"/>
    </source>
</evidence>
<evidence type="ECO:0000259" key="9">
    <source>
        <dbReference type="Pfam" id="PF22572"/>
    </source>
</evidence>
<dbReference type="Gene3D" id="3.30.450.20">
    <property type="entry name" value="PAS domain"/>
    <property type="match status" value="1"/>
</dbReference>
<dbReference type="GO" id="GO:0005886">
    <property type="term" value="C:plasma membrane"/>
    <property type="evidence" value="ECO:0007669"/>
    <property type="project" value="UniProtKB-SubCell"/>
</dbReference>
<comment type="similarity">
    <text evidence="2">Belongs to the G-protein coupled receptor 3 family.</text>
</comment>
<dbReference type="InterPro" id="IPR043458">
    <property type="entry name" value="GPR158/179"/>
</dbReference>
<keyword evidence="3" id="KW-0472">Membrane</keyword>
<dbReference type="InterPro" id="IPR054714">
    <property type="entry name" value="GPR158_179_extracellular"/>
</dbReference>
<dbReference type="InParanoid" id="K1RCE6"/>
<dbReference type="AlphaFoldDB" id="K1RCE6"/>
<keyword evidence="7" id="KW-0325">Glycoprotein</keyword>
<keyword evidence="4" id="KW-0732">Signal</keyword>
<evidence type="ECO:0000313" key="10">
    <source>
        <dbReference type="EMBL" id="EKC41334.1"/>
    </source>
</evidence>
<evidence type="ECO:0000256" key="8">
    <source>
        <dbReference type="ARBA" id="ARBA00023224"/>
    </source>
</evidence>
<evidence type="ECO:0000256" key="2">
    <source>
        <dbReference type="ARBA" id="ARBA00007242"/>
    </source>
</evidence>
<reference evidence="10" key="1">
    <citation type="journal article" date="2012" name="Nature">
        <title>The oyster genome reveals stress adaptation and complexity of shell formation.</title>
        <authorList>
            <person name="Zhang G."/>
            <person name="Fang X."/>
            <person name="Guo X."/>
            <person name="Li L."/>
            <person name="Luo R."/>
            <person name="Xu F."/>
            <person name="Yang P."/>
            <person name="Zhang L."/>
            <person name="Wang X."/>
            <person name="Qi H."/>
            <person name="Xiong Z."/>
            <person name="Que H."/>
            <person name="Xie Y."/>
            <person name="Holland P.W."/>
            <person name="Paps J."/>
            <person name="Zhu Y."/>
            <person name="Wu F."/>
            <person name="Chen Y."/>
            <person name="Wang J."/>
            <person name="Peng C."/>
            <person name="Meng J."/>
            <person name="Yang L."/>
            <person name="Liu J."/>
            <person name="Wen B."/>
            <person name="Zhang N."/>
            <person name="Huang Z."/>
            <person name="Zhu Q."/>
            <person name="Feng Y."/>
            <person name="Mount A."/>
            <person name="Hedgecock D."/>
            <person name="Xu Z."/>
            <person name="Liu Y."/>
            <person name="Domazet-Loso T."/>
            <person name="Du Y."/>
            <person name="Sun X."/>
            <person name="Zhang S."/>
            <person name="Liu B."/>
            <person name="Cheng P."/>
            <person name="Jiang X."/>
            <person name="Li J."/>
            <person name="Fan D."/>
            <person name="Wang W."/>
            <person name="Fu W."/>
            <person name="Wang T."/>
            <person name="Wang B."/>
            <person name="Zhang J."/>
            <person name="Peng Z."/>
            <person name="Li Y."/>
            <person name="Li N."/>
            <person name="Wang J."/>
            <person name="Chen M."/>
            <person name="He Y."/>
            <person name="Tan F."/>
            <person name="Song X."/>
            <person name="Zheng Q."/>
            <person name="Huang R."/>
            <person name="Yang H."/>
            <person name="Du X."/>
            <person name="Chen L."/>
            <person name="Yang M."/>
            <person name="Gaffney P.M."/>
            <person name="Wang S."/>
            <person name="Luo L."/>
            <person name="She Z."/>
            <person name="Ming Y."/>
            <person name="Huang W."/>
            <person name="Zhang S."/>
            <person name="Huang B."/>
            <person name="Zhang Y."/>
            <person name="Qu T."/>
            <person name="Ni P."/>
            <person name="Miao G."/>
            <person name="Wang J."/>
            <person name="Wang Q."/>
            <person name="Steinberg C.E."/>
            <person name="Wang H."/>
            <person name="Li N."/>
            <person name="Qian L."/>
            <person name="Zhang G."/>
            <person name="Li Y."/>
            <person name="Yang H."/>
            <person name="Liu X."/>
            <person name="Wang J."/>
            <person name="Yin Y."/>
            <person name="Wang J."/>
        </authorList>
    </citation>
    <scope>NUCLEOTIDE SEQUENCE [LARGE SCALE GENOMIC DNA]</scope>
    <source>
        <strain evidence="10">05x7-T-G4-1.051#20</strain>
    </source>
</reference>
<dbReference type="Pfam" id="PF22572">
    <property type="entry name" value="GPR158_179_EC"/>
    <property type="match status" value="1"/>
</dbReference>
<evidence type="ECO:0000256" key="3">
    <source>
        <dbReference type="ARBA" id="ARBA00022475"/>
    </source>
</evidence>
<comment type="subcellular location">
    <subcellularLocation>
        <location evidence="1">Cell membrane</location>
        <topology evidence="1">Multi-pass membrane protein</topology>
    </subcellularLocation>
</comment>
<dbReference type="PANTHER" id="PTHR32546">
    <property type="entry name" value="G-PROTEIN COUPLED RECEPTOR 158-RELATED"/>
    <property type="match status" value="1"/>
</dbReference>
<evidence type="ECO:0000256" key="7">
    <source>
        <dbReference type="ARBA" id="ARBA00023180"/>
    </source>
</evidence>
<name>K1RCE6_MAGGI</name>
<keyword evidence="5" id="KW-0297">G-protein coupled receptor</keyword>
<evidence type="ECO:0000256" key="4">
    <source>
        <dbReference type="ARBA" id="ARBA00022729"/>
    </source>
</evidence>
<keyword evidence="3" id="KW-1003">Cell membrane</keyword>
<dbReference type="EMBL" id="JH816995">
    <property type="protein sequence ID" value="EKC41334.1"/>
    <property type="molecule type" value="Genomic_DNA"/>
</dbReference>
<gene>
    <name evidence="10" type="ORF">CGI_10011072</name>
</gene>
<dbReference type="HOGENOM" id="CLU_676563_0_0_1"/>